<gene>
    <name evidence="6" type="ORF">E6W99_08415</name>
</gene>
<dbReference type="EMBL" id="SSNT01000006">
    <property type="protein sequence ID" value="THF80425.1"/>
    <property type="molecule type" value="Genomic_DNA"/>
</dbReference>
<dbReference type="CDD" id="cd07385">
    <property type="entry name" value="MPP_YkuE_C"/>
    <property type="match status" value="1"/>
</dbReference>
<dbReference type="Pfam" id="PF00149">
    <property type="entry name" value="Metallophos"/>
    <property type="match status" value="1"/>
</dbReference>
<dbReference type="AlphaFoldDB" id="A0A4S4BYS6"/>
<reference evidence="6 7" key="1">
    <citation type="submission" date="2019-04" db="EMBL/GenBank/DDBJ databases">
        <title>Bacillus sediminilitoris sp. nov., isolated from a tidal flat sediment on the East China Sea.</title>
        <authorList>
            <person name="Wei Y."/>
            <person name="Mao H."/>
            <person name="Fang J."/>
        </authorList>
    </citation>
    <scope>NUCLEOTIDE SEQUENCE [LARGE SCALE GENOMIC DNA]</scope>
    <source>
        <strain evidence="6 7">DSL-17</strain>
    </source>
</reference>
<dbReference type="GO" id="GO:0016020">
    <property type="term" value="C:membrane"/>
    <property type="evidence" value="ECO:0007669"/>
    <property type="project" value="GOC"/>
</dbReference>
<evidence type="ECO:0000256" key="3">
    <source>
        <dbReference type="ARBA" id="ARBA00022801"/>
    </source>
</evidence>
<dbReference type="GO" id="GO:0008758">
    <property type="term" value="F:UDP-2,3-diacylglucosamine hydrolase activity"/>
    <property type="evidence" value="ECO:0007669"/>
    <property type="project" value="TreeGrafter"/>
</dbReference>
<keyword evidence="3" id="KW-0378">Hydrolase</keyword>
<accession>A0A4S4BYS6</accession>
<comment type="similarity">
    <text evidence="4">Belongs to the metallophosphoesterase superfamily.</text>
</comment>
<dbReference type="InterPro" id="IPR029052">
    <property type="entry name" value="Metallo-depent_PP-like"/>
</dbReference>
<comment type="cofactor">
    <cofactor evidence="1">
        <name>a divalent metal cation</name>
        <dbReference type="ChEBI" id="CHEBI:60240"/>
    </cofactor>
</comment>
<organism evidence="6 7">
    <name type="scientific">Metabacillus sediminilitoris</name>
    <dbReference type="NCBI Taxonomy" id="2567941"/>
    <lineage>
        <taxon>Bacteria</taxon>
        <taxon>Bacillati</taxon>
        <taxon>Bacillota</taxon>
        <taxon>Bacilli</taxon>
        <taxon>Bacillales</taxon>
        <taxon>Bacillaceae</taxon>
        <taxon>Metabacillus</taxon>
    </lineage>
</organism>
<keyword evidence="7" id="KW-1185">Reference proteome</keyword>
<dbReference type="PANTHER" id="PTHR31302">
    <property type="entry name" value="TRANSMEMBRANE PROTEIN WITH METALLOPHOSPHOESTERASE DOMAIN-RELATED"/>
    <property type="match status" value="1"/>
</dbReference>
<evidence type="ECO:0000256" key="2">
    <source>
        <dbReference type="ARBA" id="ARBA00022723"/>
    </source>
</evidence>
<evidence type="ECO:0000313" key="7">
    <source>
        <dbReference type="Proteomes" id="UP000310334"/>
    </source>
</evidence>
<dbReference type="InterPro" id="IPR051158">
    <property type="entry name" value="Metallophosphoesterase_sf"/>
</dbReference>
<dbReference type="Gene3D" id="3.60.21.10">
    <property type="match status" value="1"/>
</dbReference>
<evidence type="ECO:0000313" key="6">
    <source>
        <dbReference type="EMBL" id="THF80425.1"/>
    </source>
</evidence>
<keyword evidence="2" id="KW-0479">Metal-binding</keyword>
<proteinExistence type="inferred from homology"/>
<dbReference type="GO" id="GO:0009245">
    <property type="term" value="P:lipid A biosynthetic process"/>
    <property type="evidence" value="ECO:0007669"/>
    <property type="project" value="TreeGrafter"/>
</dbReference>
<sequence length="289" mass="32486">MTNLYSRRSFLKGLFSFSFASILTVVGGYTYARYIEPKLLDIVKQSITNPKIPKAFDNFKIVQFSDTHLSDYFTLNRLETIVSKINQLSPDLLIFTGDLMDEPNQYKHINKIIPVLEKLNAPFGKYAVYGNHDHGGYGTDIYKNVMTMSGFTLLQNEVANISMLDGSKISIAGIDDLMLGKPSYEGTLGNLNKDLFNILLAHEPDAALEAKQFHVDLQLSGHSHGGQIQVPFYGPLITPPYSSVYSEGSYDVENMKLYVNRGLGTTRLPFRFLSVPEITQFTLFSRNIK</sequence>
<name>A0A4S4BYS6_9BACI</name>
<dbReference type="Proteomes" id="UP000310334">
    <property type="component" value="Unassembled WGS sequence"/>
</dbReference>
<dbReference type="FunFam" id="3.60.21.10:FF:000028">
    <property type="entry name" value="Putative metallophosphoesterase"/>
    <property type="match status" value="1"/>
</dbReference>
<protein>
    <submittedName>
        <fullName evidence="6">Metallophosphoesterase</fullName>
    </submittedName>
</protein>
<feature type="domain" description="Calcineurin-like phosphoesterase" evidence="5">
    <location>
        <begin position="59"/>
        <end position="225"/>
    </location>
</feature>
<evidence type="ECO:0000259" key="5">
    <source>
        <dbReference type="Pfam" id="PF00149"/>
    </source>
</evidence>
<dbReference type="PANTHER" id="PTHR31302:SF25">
    <property type="entry name" value="PHOSPHOESTERASE"/>
    <property type="match status" value="1"/>
</dbReference>
<dbReference type="RefSeq" id="WP_136352828.1">
    <property type="nucleotide sequence ID" value="NZ_CP046266.1"/>
</dbReference>
<evidence type="ECO:0000256" key="4">
    <source>
        <dbReference type="ARBA" id="ARBA00061089"/>
    </source>
</evidence>
<dbReference type="OrthoDB" id="9780884at2"/>
<comment type="caution">
    <text evidence="6">The sequence shown here is derived from an EMBL/GenBank/DDBJ whole genome shotgun (WGS) entry which is preliminary data.</text>
</comment>
<evidence type="ECO:0000256" key="1">
    <source>
        <dbReference type="ARBA" id="ARBA00001968"/>
    </source>
</evidence>
<dbReference type="GO" id="GO:0046872">
    <property type="term" value="F:metal ion binding"/>
    <property type="evidence" value="ECO:0007669"/>
    <property type="project" value="UniProtKB-KW"/>
</dbReference>
<dbReference type="InterPro" id="IPR004843">
    <property type="entry name" value="Calcineurin-like_PHP"/>
</dbReference>
<dbReference type="SUPFAM" id="SSF56300">
    <property type="entry name" value="Metallo-dependent phosphatases"/>
    <property type="match status" value="1"/>
</dbReference>